<sequence length="135" mass="15708">MNSKKKSKSKNKRTKGSKTKEEVSLDGGGRSKERVSKKRTKEIKTKEIATAEEHGTLDEACAKTTNSLRAENEDAMLRVMEKALTHNHWFHGMFFFDFHKRVDHEIPRFRRARQIVSMKLSRSVISLFQFYGFLS</sequence>
<dbReference type="Proteomes" id="UP000887580">
    <property type="component" value="Unplaced"/>
</dbReference>
<organism evidence="1 2">
    <name type="scientific">Panagrolaimus sp. PS1159</name>
    <dbReference type="NCBI Taxonomy" id="55785"/>
    <lineage>
        <taxon>Eukaryota</taxon>
        <taxon>Metazoa</taxon>
        <taxon>Ecdysozoa</taxon>
        <taxon>Nematoda</taxon>
        <taxon>Chromadorea</taxon>
        <taxon>Rhabditida</taxon>
        <taxon>Tylenchina</taxon>
        <taxon>Panagrolaimomorpha</taxon>
        <taxon>Panagrolaimoidea</taxon>
        <taxon>Panagrolaimidae</taxon>
        <taxon>Panagrolaimus</taxon>
    </lineage>
</organism>
<proteinExistence type="predicted"/>
<evidence type="ECO:0000313" key="2">
    <source>
        <dbReference type="WBParaSite" id="PS1159_v2.g4678.t1"/>
    </source>
</evidence>
<dbReference type="WBParaSite" id="PS1159_v2.g4678.t1">
    <property type="protein sequence ID" value="PS1159_v2.g4678.t1"/>
    <property type="gene ID" value="PS1159_v2.g4678"/>
</dbReference>
<name>A0AC35GFZ6_9BILA</name>
<protein>
    <submittedName>
        <fullName evidence="2">Uncharacterized protein</fullName>
    </submittedName>
</protein>
<evidence type="ECO:0000313" key="1">
    <source>
        <dbReference type="Proteomes" id="UP000887580"/>
    </source>
</evidence>
<reference evidence="2" key="1">
    <citation type="submission" date="2022-11" db="UniProtKB">
        <authorList>
            <consortium name="WormBaseParasite"/>
        </authorList>
    </citation>
    <scope>IDENTIFICATION</scope>
</reference>
<accession>A0AC35GFZ6</accession>